<evidence type="ECO:0000313" key="4">
    <source>
        <dbReference type="EMBL" id="SBT25113.1"/>
    </source>
</evidence>
<dbReference type="Gene3D" id="2.40.30.70">
    <property type="entry name" value="YaeB-like"/>
    <property type="match status" value="1"/>
</dbReference>
<evidence type="ECO:0000256" key="1">
    <source>
        <dbReference type="ARBA" id="ARBA00022691"/>
    </source>
</evidence>
<organism evidence="4 6">
    <name type="scientific">Orrella dioscoreae</name>
    <dbReference type="NCBI Taxonomy" id="1851544"/>
    <lineage>
        <taxon>Bacteria</taxon>
        <taxon>Pseudomonadati</taxon>
        <taxon>Pseudomonadota</taxon>
        <taxon>Betaproteobacteria</taxon>
        <taxon>Burkholderiales</taxon>
        <taxon>Alcaligenaceae</taxon>
        <taxon>Orrella</taxon>
    </lineage>
</organism>
<accession>A0A1C3K0R6</accession>
<dbReference type="PROSITE" id="PS01318">
    <property type="entry name" value="TSAA_1"/>
    <property type="match status" value="1"/>
</dbReference>
<name>A0A1C3K0R6_9BURK</name>
<dbReference type="EMBL" id="FLRC01000014">
    <property type="protein sequence ID" value="SBT25113.1"/>
    <property type="molecule type" value="Genomic_DNA"/>
</dbReference>
<dbReference type="NCBIfam" id="TIGR00104">
    <property type="entry name" value="tRNA_TsaA"/>
    <property type="match status" value="1"/>
</dbReference>
<dbReference type="SUPFAM" id="SSF118196">
    <property type="entry name" value="YaeB-like"/>
    <property type="match status" value="1"/>
</dbReference>
<evidence type="ECO:0000259" key="3">
    <source>
        <dbReference type="PROSITE" id="PS51668"/>
    </source>
</evidence>
<sequence length="166" mass="18289">MTQPRPDDAILCRPIGIIRSPYAQPEGTPIQSAGAPAEAATLAVHEAYAAGLKDIEGFDYLILLTHLHLCQQEKLEVVPFLDTVPHGVFATRAPARPNRIGLSIVKLDKVEGSVLHFLGNDMVDGTPVLDIKPYVPRFDARETERVGWFGPQLARLAQTRADDRMR</sequence>
<reference evidence="4 6" key="1">
    <citation type="submission" date="2016-06" db="EMBL/GenBank/DDBJ databases">
        <authorList>
            <person name="Kjaerup R.B."/>
            <person name="Dalgaard T.S."/>
            <person name="Juul-Madsen H.R."/>
        </authorList>
    </citation>
    <scope>NUCLEOTIDE SEQUENCE [LARGE SCALE GENOMIC DNA]</scope>
    <source>
        <strain evidence="4">Orrdi1</strain>
    </source>
</reference>
<dbReference type="STRING" id="1851544.ODI_01929"/>
<dbReference type="InterPro" id="IPR036414">
    <property type="entry name" value="YaeB_N_sf"/>
</dbReference>
<dbReference type="InterPro" id="IPR023370">
    <property type="entry name" value="TrmO-like_N"/>
</dbReference>
<feature type="domain" description="TsaA-like" evidence="3">
    <location>
        <begin position="12"/>
        <end position="143"/>
    </location>
</feature>
<dbReference type="EMBL" id="LT907988">
    <property type="protein sequence ID" value="SOE50797.1"/>
    <property type="molecule type" value="Genomic_DNA"/>
</dbReference>
<dbReference type="InterPro" id="IPR036413">
    <property type="entry name" value="YaeB-like_sf"/>
</dbReference>
<proteinExistence type="inferred from homology"/>
<comment type="similarity">
    <text evidence="2">Belongs to the tRNA methyltransferase O family.</text>
</comment>
<dbReference type="InterPro" id="IPR040372">
    <property type="entry name" value="YaeB-like"/>
</dbReference>
<dbReference type="RefSeq" id="WP_067752472.1">
    <property type="nucleotide sequence ID" value="NZ_LT907988.1"/>
</dbReference>
<dbReference type="PANTHER" id="PTHR12818">
    <property type="entry name" value="TRNA (ADENINE(37)-N6)-METHYLTRANSFERASE"/>
    <property type="match status" value="1"/>
</dbReference>
<dbReference type="Pfam" id="PF01980">
    <property type="entry name" value="TrmO_N"/>
    <property type="match status" value="1"/>
</dbReference>
<evidence type="ECO:0000313" key="6">
    <source>
        <dbReference type="Proteomes" id="UP000078558"/>
    </source>
</evidence>
<evidence type="ECO:0000313" key="5">
    <source>
        <dbReference type="EMBL" id="SOE50797.1"/>
    </source>
</evidence>
<dbReference type="AlphaFoldDB" id="A0A1C3K0R6"/>
<gene>
    <name evidence="4" type="ORF">ODI_01929</name>
    <name evidence="5" type="ORF">ODI_R2979</name>
</gene>
<dbReference type="Proteomes" id="UP000078558">
    <property type="component" value="Chromosome I"/>
</dbReference>
<dbReference type="OrthoDB" id="9804309at2"/>
<evidence type="ECO:0000256" key="2">
    <source>
        <dbReference type="ARBA" id="ARBA00033753"/>
    </source>
</evidence>
<reference evidence="5 6" key="2">
    <citation type="submission" date="2017-08" db="EMBL/GenBank/DDBJ databases">
        <authorList>
            <person name="de Groot N.N."/>
        </authorList>
    </citation>
    <scope>NUCLEOTIDE SEQUENCE [LARGE SCALE GENOMIC DNA]</scope>
    <source>
        <strain evidence="5">Orrdi1</strain>
    </source>
</reference>
<dbReference type="KEGG" id="odi:ODI_R2979"/>
<keyword evidence="1" id="KW-0949">S-adenosyl-L-methionine</keyword>
<dbReference type="InterPro" id="IPR023368">
    <property type="entry name" value="UPF0066_cons_site"/>
</dbReference>
<dbReference type="PANTHER" id="PTHR12818:SF0">
    <property type="entry name" value="TRNA (ADENINE(37)-N6)-METHYLTRANSFERASE"/>
    <property type="match status" value="1"/>
</dbReference>
<protein>
    <submittedName>
        <fullName evidence="4">COG1720: Uncharacterized conserved protein</fullName>
    </submittedName>
</protein>
<keyword evidence="6" id="KW-1185">Reference proteome</keyword>
<dbReference type="CDD" id="cd09281">
    <property type="entry name" value="UPF0066"/>
    <property type="match status" value="1"/>
</dbReference>
<dbReference type="PROSITE" id="PS51668">
    <property type="entry name" value="TSAA_2"/>
    <property type="match status" value="1"/>
</dbReference>